<dbReference type="InterPro" id="IPR053178">
    <property type="entry name" value="Osmoadaptation_assoc"/>
</dbReference>
<proteinExistence type="predicted"/>
<evidence type="ECO:0000313" key="1">
    <source>
        <dbReference type="EMBL" id="KAG4424561.1"/>
    </source>
</evidence>
<keyword evidence="2" id="KW-1185">Reference proteome</keyword>
<gene>
    <name evidence="1" type="ORF">IFR04_002271</name>
</gene>
<dbReference type="AlphaFoldDB" id="A0A8H7WH09"/>
<accession>A0A8H7WH09</accession>
<organism evidence="1 2">
    <name type="scientific">Cadophora malorum</name>
    <dbReference type="NCBI Taxonomy" id="108018"/>
    <lineage>
        <taxon>Eukaryota</taxon>
        <taxon>Fungi</taxon>
        <taxon>Dikarya</taxon>
        <taxon>Ascomycota</taxon>
        <taxon>Pezizomycotina</taxon>
        <taxon>Leotiomycetes</taxon>
        <taxon>Helotiales</taxon>
        <taxon>Ploettnerulaceae</taxon>
        <taxon>Cadophora</taxon>
    </lineage>
</organism>
<sequence length="549" mass="62998">MQAAEDQAEQPRCSRCTKNGHICPGYEEKELEFVNTTGQDLVIRKGGNKRSKSTLQLEETVPHVSEIMSQQDIFWYDRSRSCQSRPPQDSKAFLNSPTTAAANLMQLFATCTNLDLKFFVAIPSKVDIVGNWFADLPSYAFDDPLLEHALQAVTLIHLGKASNDQNILRSGRQRYGTALNELQVAARRQRTDAKMLAVCNIMCLYELYDSVIAQAGGFMEHIKGAQILGMAINASNLTQPEEVKCYYVFRTLAARITNFYENLEDITIFIPELVERSDDLCLLLWDEAHNTQFELICAQYRHFTTKLSTWYAHLYEIYPTPFWDEPGHTPHNRDYEFGPSYQFLCFWVAQALMHYWGVRILLYDALAQALQWKHNLPFTTRTAAPNQHYPSVFELQLGQNQNQDQPQSSISQHILDTTILTSLVSSTPAKAYNLIRHAQYSLATNIRKSLHYIWSSDLGTCSTFRTANATVLASRVFESLVGCERQVKEEEGSEYFENFDAEREDARKQLQWMESVKRHYEIWNLAIRELSDIVARDWRSMLEGNVGGR</sequence>
<dbReference type="EMBL" id="JAFJYH010000019">
    <property type="protein sequence ID" value="KAG4424561.1"/>
    <property type="molecule type" value="Genomic_DNA"/>
</dbReference>
<evidence type="ECO:0000313" key="2">
    <source>
        <dbReference type="Proteomes" id="UP000664132"/>
    </source>
</evidence>
<dbReference type="PANTHER" id="PTHR38111:SF9">
    <property type="entry name" value="ZN(2)-C6 FUNGAL-TYPE DOMAIN-CONTAINING PROTEIN"/>
    <property type="match status" value="1"/>
</dbReference>
<dbReference type="Proteomes" id="UP000664132">
    <property type="component" value="Unassembled WGS sequence"/>
</dbReference>
<comment type="caution">
    <text evidence="1">The sequence shown here is derived from an EMBL/GenBank/DDBJ whole genome shotgun (WGS) entry which is preliminary data.</text>
</comment>
<dbReference type="OrthoDB" id="4491390at2759"/>
<reference evidence="1" key="1">
    <citation type="submission" date="2021-02" db="EMBL/GenBank/DDBJ databases">
        <title>Genome sequence Cadophora malorum strain M34.</title>
        <authorList>
            <person name="Stefanovic E."/>
            <person name="Vu D."/>
            <person name="Scully C."/>
            <person name="Dijksterhuis J."/>
            <person name="Roader J."/>
            <person name="Houbraken J."/>
        </authorList>
    </citation>
    <scope>NUCLEOTIDE SEQUENCE</scope>
    <source>
        <strain evidence="1">M34</strain>
    </source>
</reference>
<protein>
    <recommendedName>
        <fullName evidence="3">Zn(2)-C6 fungal-type domain-containing protein</fullName>
    </recommendedName>
</protein>
<evidence type="ECO:0008006" key="3">
    <source>
        <dbReference type="Google" id="ProtNLM"/>
    </source>
</evidence>
<name>A0A8H7WH09_9HELO</name>
<dbReference type="PANTHER" id="PTHR38111">
    <property type="entry name" value="ZN(2)-C6 FUNGAL-TYPE DOMAIN-CONTAINING PROTEIN-RELATED"/>
    <property type="match status" value="1"/>
</dbReference>